<dbReference type="OrthoDB" id="9805821at2"/>
<organism evidence="1 2">
    <name type="scientific">Larkinella rosea</name>
    <dbReference type="NCBI Taxonomy" id="2025312"/>
    <lineage>
        <taxon>Bacteria</taxon>
        <taxon>Pseudomonadati</taxon>
        <taxon>Bacteroidota</taxon>
        <taxon>Cytophagia</taxon>
        <taxon>Cytophagales</taxon>
        <taxon>Spirosomataceae</taxon>
        <taxon>Larkinella</taxon>
    </lineage>
</organism>
<dbReference type="EMBL" id="RQJO01000015">
    <property type="protein sequence ID" value="RRA99043.1"/>
    <property type="molecule type" value="Genomic_DNA"/>
</dbReference>
<dbReference type="Proteomes" id="UP000271925">
    <property type="component" value="Unassembled WGS sequence"/>
</dbReference>
<comment type="caution">
    <text evidence="1">The sequence shown here is derived from an EMBL/GenBank/DDBJ whole genome shotgun (WGS) entry which is preliminary data.</text>
</comment>
<sequence length="42" mass="4814">MTEADLRFYDASMKWTSEPVDCKVFVGTNSQEVKEAGFKLVR</sequence>
<keyword evidence="2" id="KW-1185">Reference proteome</keyword>
<evidence type="ECO:0000313" key="2">
    <source>
        <dbReference type="Proteomes" id="UP000271925"/>
    </source>
</evidence>
<accession>A0A3P1BEL6</accession>
<reference evidence="1 2" key="1">
    <citation type="submission" date="2018-11" db="EMBL/GenBank/DDBJ databases">
        <authorList>
            <person name="Zhou Z."/>
            <person name="Wang G."/>
        </authorList>
    </citation>
    <scope>NUCLEOTIDE SEQUENCE [LARGE SCALE GENOMIC DNA]</scope>
    <source>
        <strain evidence="1 2">KCTC52004</strain>
    </source>
</reference>
<protein>
    <submittedName>
        <fullName evidence="1">Uncharacterized protein</fullName>
    </submittedName>
</protein>
<name>A0A3P1BEL6_9BACT</name>
<proteinExistence type="predicted"/>
<evidence type="ECO:0000313" key="1">
    <source>
        <dbReference type="EMBL" id="RRA99043.1"/>
    </source>
</evidence>
<dbReference type="AlphaFoldDB" id="A0A3P1BEL6"/>
<gene>
    <name evidence="1" type="ORF">EHT25_29130</name>
</gene>